<dbReference type="GO" id="GO:0016301">
    <property type="term" value="F:kinase activity"/>
    <property type="evidence" value="ECO:0007669"/>
    <property type="project" value="UniProtKB-KW"/>
</dbReference>
<dbReference type="KEGG" id="afs:AFR_10805"/>
<dbReference type="GO" id="GO:0005524">
    <property type="term" value="F:ATP binding"/>
    <property type="evidence" value="ECO:0007669"/>
    <property type="project" value="UniProtKB-KW"/>
</dbReference>
<feature type="domain" description="Maltokinase N-terminal cap" evidence="5">
    <location>
        <begin position="20"/>
        <end position="103"/>
    </location>
</feature>
<dbReference type="STRING" id="1246995.AFR_10805"/>
<keyword evidence="7" id="KW-1185">Reference proteome</keyword>
<evidence type="ECO:0000313" key="6">
    <source>
        <dbReference type="EMBL" id="AGZ40450.1"/>
    </source>
</evidence>
<dbReference type="Pfam" id="PF18085">
    <property type="entry name" value="Mak_N_cap"/>
    <property type="match status" value="1"/>
</dbReference>
<dbReference type="RefSeq" id="WP_023360334.1">
    <property type="nucleotide sequence ID" value="NC_022657.1"/>
</dbReference>
<dbReference type="InterPro" id="IPR040999">
    <property type="entry name" value="Mak_N_cap"/>
</dbReference>
<evidence type="ECO:0000259" key="5">
    <source>
        <dbReference type="Pfam" id="PF18085"/>
    </source>
</evidence>
<evidence type="ECO:0000256" key="2">
    <source>
        <dbReference type="ARBA" id="ARBA00022741"/>
    </source>
</evidence>
<dbReference type="NCBIfam" id="NF047744">
    <property type="entry name" value="CG0192_rel"/>
    <property type="match status" value="1"/>
</dbReference>
<dbReference type="PATRIC" id="fig|1246995.3.peg.2202"/>
<organism evidence="6 7">
    <name type="scientific">Actinoplanes friuliensis DSM 7358</name>
    <dbReference type="NCBI Taxonomy" id="1246995"/>
    <lineage>
        <taxon>Bacteria</taxon>
        <taxon>Bacillati</taxon>
        <taxon>Actinomycetota</taxon>
        <taxon>Actinomycetes</taxon>
        <taxon>Micromonosporales</taxon>
        <taxon>Micromonosporaceae</taxon>
        <taxon>Actinoplanes</taxon>
    </lineage>
</organism>
<evidence type="ECO:0000313" key="7">
    <source>
        <dbReference type="Proteomes" id="UP000017746"/>
    </source>
</evidence>
<dbReference type="eggNOG" id="COG3281">
    <property type="taxonomic scope" value="Bacteria"/>
</dbReference>
<gene>
    <name evidence="6" type="ORF">AFR_10805</name>
</gene>
<proteinExistence type="predicted"/>
<accession>U5VXJ0</accession>
<name>U5VXJ0_9ACTN</name>
<dbReference type="AlphaFoldDB" id="U5VXJ0"/>
<keyword evidence="4" id="KW-0067">ATP-binding</keyword>
<evidence type="ECO:0000256" key="3">
    <source>
        <dbReference type="ARBA" id="ARBA00022777"/>
    </source>
</evidence>
<keyword evidence="2" id="KW-0547">Nucleotide-binding</keyword>
<evidence type="ECO:0000256" key="4">
    <source>
        <dbReference type="ARBA" id="ARBA00022840"/>
    </source>
</evidence>
<dbReference type="OrthoDB" id="3787729at2"/>
<sequence>MALLYRTELTPSKLDLLAAWLPGQAWFDGAGADGMRRVAAYRIDDPAGEVGVETMLVRVGDGPIHQVPLTYRGAPLDGAEAWLIGTAEHGVLGRRWIYDGLGDPVFHAGLADAIAGAPQAEEYLEVDGRRELRPATMTITGSGVAPGDRPVTVVRQPGESTRASGATLTGVVAGLPAPLLLAYAE</sequence>
<reference evidence="6 7" key="1">
    <citation type="journal article" date="2014" name="J. Biotechnol.">
        <title>Complete genome sequence of the actinobacterium Actinoplanes friuliensis HAG 010964, producer of the lipopeptide antibiotic friulimycin.</title>
        <authorList>
            <person name="Ruckert C."/>
            <person name="Szczepanowski R."/>
            <person name="Albersmeier A."/>
            <person name="Goesmann A."/>
            <person name="Fischer N."/>
            <person name="Steinkamper A."/>
            <person name="Puhler A."/>
            <person name="Biener R."/>
            <person name="Schwartz D."/>
            <person name="Kalinowski J."/>
        </authorList>
    </citation>
    <scope>NUCLEOTIDE SEQUENCE [LARGE SCALE GENOMIC DNA]</scope>
    <source>
        <strain evidence="6 7">DSM 7358</strain>
    </source>
</reference>
<dbReference type="Proteomes" id="UP000017746">
    <property type="component" value="Chromosome"/>
</dbReference>
<keyword evidence="1" id="KW-0808">Transferase</keyword>
<protein>
    <recommendedName>
        <fullName evidence="5">Maltokinase N-terminal cap domain-containing protein</fullName>
    </recommendedName>
</protein>
<dbReference type="HOGENOM" id="CLU_108515_0_0_11"/>
<evidence type="ECO:0000256" key="1">
    <source>
        <dbReference type="ARBA" id="ARBA00022679"/>
    </source>
</evidence>
<keyword evidence="3" id="KW-0418">Kinase</keyword>
<dbReference type="EMBL" id="CP006272">
    <property type="protein sequence ID" value="AGZ40450.1"/>
    <property type="molecule type" value="Genomic_DNA"/>
</dbReference>